<comment type="caution">
    <text evidence="1">The sequence shown here is derived from an EMBL/GenBank/DDBJ whole genome shotgun (WGS) entry which is preliminary data.</text>
</comment>
<dbReference type="Pfam" id="PF07366">
    <property type="entry name" value="SnoaL"/>
    <property type="match status" value="1"/>
</dbReference>
<dbReference type="InterPro" id="IPR032710">
    <property type="entry name" value="NTF2-like_dom_sf"/>
</dbReference>
<accession>A0A8J3VBI4</accession>
<dbReference type="GO" id="GO:0030638">
    <property type="term" value="P:polyketide metabolic process"/>
    <property type="evidence" value="ECO:0007669"/>
    <property type="project" value="InterPro"/>
</dbReference>
<evidence type="ECO:0000313" key="1">
    <source>
        <dbReference type="EMBL" id="GIG83983.1"/>
    </source>
</evidence>
<proteinExistence type="predicted"/>
<dbReference type="EMBL" id="BONV01000046">
    <property type="protein sequence ID" value="GIG83983.1"/>
    <property type="molecule type" value="Genomic_DNA"/>
</dbReference>
<keyword evidence="2" id="KW-1185">Reference proteome</keyword>
<dbReference type="PANTHER" id="PTHR38436:SF1">
    <property type="entry name" value="ESTER CYCLASE"/>
    <property type="match status" value="1"/>
</dbReference>
<dbReference type="Proteomes" id="UP000630097">
    <property type="component" value="Unassembled WGS sequence"/>
</dbReference>
<evidence type="ECO:0008006" key="3">
    <source>
        <dbReference type="Google" id="ProtNLM"/>
    </source>
</evidence>
<dbReference type="AlphaFoldDB" id="A0A8J3VBI4"/>
<evidence type="ECO:0000313" key="2">
    <source>
        <dbReference type="Proteomes" id="UP000630097"/>
    </source>
</evidence>
<name>A0A8J3VBI4_9ACTN</name>
<dbReference type="RefSeq" id="WP_203887275.1">
    <property type="nucleotide sequence ID" value="NZ_BAABHH010000030.1"/>
</dbReference>
<gene>
    <name evidence="1" type="ORF">Pka01_71100</name>
</gene>
<dbReference type="SUPFAM" id="SSF54427">
    <property type="entry name" value="NTF2-like"/>
    <property type="match status" value="1"/>
</dbReference>
<dbReference type="Gene3D" id="3.10.450.50">
    <property type="match status" value="1"/>
</dbReference>
<reference evidence="1 2" key="1">
    <citation type="submission" date="2021-01" db="EMBL/GenBank/DDBJ databases">
        <title>Whole genome shotgun sequence of Planotetraspora kaengkrachanensis NBRC 104272.</title>
        <authorList>
            <person name="Komaki H."/>
            <person name="Tamura T."/>
        </authorList>
    </citation>
    <scope>NUCLEOTIDE SEQUENCE [LARGE SCALE GENOMIC DNA]</scope>
    <source>
        <strain evidence="1 2">NBRC 104272</strain>
    </source>
</reference>
<dbReference type="InterPro" id="IPR009959">
    <property type="entry name" value="Cyclase_SnoaL-like"/>
</dbReference>
<protein>
    <recommendedName>
        <fullName evidence="3">Ester cyclase</fullName>
    </recommendedName>
</protein>
<dbReference type="PANTHER" id="PTHR38436">
    <property type="entry name" value="POLYKETIDE CYCLASE SNOAL-LIKE DOMAIN"/>
    <property type="match status" value="1"/>
</dbReference>
<organism evidence="1 2">
    <name type="scientific">Planotetraspora kaengkrachanensis</name>
    <dbReference type="NCBI Taxonomy" id="575193"/>
    <lineage>
        <taxon>Bacteria</taxon>
        <taxon>Bacillati</taxon>
        <taxon>Actinomycetota</taxon>
        <taxon>Actinomycetes</taxon>
        <taxon>Streptosporangiales</taxon>
        <taxon>Streptosporangiaceae</taxon>
        <taxon>Planotetraspora</taxon>
    </lineage>
</organism>
<sequence length="144" mass="15984">MTPDARNMTDLFYGAINKHDTGELLRHFHPGAVLVTPVGVAEGAAEIAWLYEHIFVAFPDLTFTPWHQMLPGDPVFTEWTMNGTHTGPLWLPDGDTLEGTGRRITVRGCAAYALEDGLIVTHRVYFDQLELYAQLGCELSPGRS</sequence>